<dbReference type="OrthoDB" id="3233284at2"/>
<keyword evidence="2 6" id="KW-0813">Transport</keyword>
<name>A0A4R9A3T2_9MICO</name>
<dbReference type="CDD" id="cd06261">
    <property type="entry name" value="TM_PBP2"/>
    <property type="match status" value="1"/>
</dbReference>
<comment type="subcellular location">
    <subcellularLocation>
        <location evidence="6">Cell membrane</location>
        <topology evidence="6">Multi-pass membrane protein</topology>
    </subcellularLocation>
    <subcellularLocation>
        <location evidence="1">Membrane</location>
        <topology evidence="1">Multi-pass membrane protein</topology>
    </subcellularLocation>
</comment>
<feature type="transmembrane region" description="Helical" evidence="6">
    <location>
        <begin position="179"/>
        <end position="204"/>
    </location>
</feature>
<comment type="similarity">
    <text evidence="6">Belongs to the binding-protein-dependent transport system permease family.</text>
</comment>
<feature type="transmembrane region" description="Helical" evidence="6">
    <location>
        <begin position="51"/>
        <end position="73"/>
    </location>
</feature>
<gene>
    <name evidence="9" type="ORF">E3T55_07755</name>
</gene>
<dbReference type="SUPFAM" id="SSF161098">
    <property type="entry name" value="MetI-like"/>
    <property type="match status" value="1"/>
</dbReference>
<dbReference type="InterPro" id="IPR035906">
    <property type="entry name" value="MetI-like_sf"/>
</dbReference>
<evidence type="ECO:0000313" key="9">
    <source>
        <dbReference type="EMBL" id="TFD51600.1"/>
    </source>
</evidence>
<evidence type="ECO:0000259" key="8">
    <source>
        <dbReference type="PROSITE" id="PS50928"/>
    </source>
</evidence>
<evidence type="ECO:0000256" key="7">
    <source>
        <dbReference type="SAM" id="MobiDB-lite"/>
    </source>
</evidence>
<sequence>MSWIWSNGDLIWDRTLDHLVLSVPPIILSFLLAVPLGALANRYRASRGAILSSVGLLYAIPSLPLFIVLPVIVGTSARSPLNLIIALTLYGVALMVRVVADGLASVDPDVRQSAAGVGFSSWSEFWQVELPLAGPVLLAGLRVVAVSTVSLATVGAVIGVQSLGSLFTDGFQRGIQAEIIAGIVATVVLALVLDGALVLLGRLLMPWTRKSSSRVMLPLTPTPLTPTPLTPTTTPTTPVTR</sequence>
<dbReference type="GO" id="GO:0055085">
    <property type="term" value="P:transmembrane transport"/>
    <property type="evidence" value="ECO:0007669"/>
    <property type="project" value="InterPro"/>
</dbReference>
<organism evidence="9 10">
    <name type="scientific">Cryobacterium frigoriphilum</name>
    <dbReference type="NCBI Taxonomy" id="1259150"/>
    <lineage>
        <taxon>Bacteria</taxon>
        <taxon>Bacillati</taxon>
        <taxon>Actinomycetota</taxon>
        <taxon>Actinomycetes</taxon>
        <taxon>Micrococcales</taxon>
        <taxon>Microbacteriaceae</taxon>
        <taxon>Cryobacterium</taxon>
    </lineage>
</organism>
<feature type="compositionally biased region" description="Low complexity" evidence="7">
    <location>
        <begin position="230"/>
        <end position="241"/>
    </location>
</feature>
<dbReference type="PANTHER" id="PTHR30177:SF4">
    <property type="entry name" value="OSMOPROTECTANT IMPORT PERMEASE PROTEIN OSMW"/>
    <property type="match status" value="1"/>
</dbReference>
<dbReference type="GO" id="GO:0005886">
    <property type="term" value="C:plasma membrane"/>
    <property type="evidence" value="ECO:0007669"/>
    <property type="project" value="UniProtKB-SubCell"/>
</dbReference>
<proteinExistence type="inferred from homology"/>
<accession>A0A4R9A3T2</accession>
<evidence type="ECO:0000313" key="10">
    <source>
        <dbReference type="Proteomes" id="UP000297447"/>
    </source>
</evidence>
<dbReference type="EMBL" id="SOHE01000036">
    <property type="protein sequence ID" value="TFD51600.1"/>
    <property type="molecule type" value="Genomic_DNA"/>
</dbReference>
<evidence type="ECO:0000256" key="5">
    <source>
        <dbReference type="ARBA" id="ARBA00023136"/>
    </source>
</evidence>
<keyword evidence="5 6" id="KW-0472">Membrane</keyword>
<dbReference type="Proteomes" id="UP000297447">
    <property type="component" value="Unassembled WGS sequence"/>
</dbReference>
<feature type="transmembrane region" description="Helical" evidence="6">
    <location>
        <begin position="136"/>
        <end position="159"/>
    </location>
</feature>
<comment type="caution">
    <text evidence="9">The sequence shown here is derived from an EMBL/GenBank/DDBJ whole genome shotgun (WGS) entry which is preliminary data.</text>
</comment>
<feature type="transmembrane region" description="Helical" evidence="6">
    <location>
        <begin position="20"/>
        <end position="39"/>
    </location>
</feature>
<evidence type="ECO:0000256" key="6">
    <source>
        <dbReference type="RuleBase" id="RU363032"/>
    </source>
</evidence>
<evidence type="ECO:0000256" key="3">
    <source>
        <dbReference type="ARBA" id="ARBA00022692"/>
    </source>
</evidence>
<feature type="domain" description="ABC transmembrane type-1" evidence="8">
    <location>
        <begin position="15"/>
        <end position="201"/>
    </location>
</feature>
<dbReference type="Pfam" id="PF00528">
    <property type="entry name" value="BPD_transp_1"/>
    <property type="match status" value="1"/>
</dbReference>
<evidence type="ECO:0000256" key="4">
    <source>
        <dbReference type="ARBA" id="ARBA00022989"/>
    </source>
</evidence>
<reference evidence="9 10" key="1">
    <citation type="submission" date="2019-03" db="EMBL/GenBank/DDBJ databases">
        <title>Genomics of glacier-inhabiting Cryobacterium strains.</title>
        <authorList>
            <person name="Liu Q."/>
            <person name="Xin Y.-H."/>
        </authorList>
    </citation>
    <scope>NUCLEOTIDE SEQUENCE [LARGE SCALE GENOMIC DNA]</scope>
    <source>
        <strain evidence="9 10">Hh14</strain>
    </source>
</reference>
<dbReference type="RefSeq" id="WP_134518999.1">
    <property type="nucleotide sequence ID" value="NZ_SOHE01000036.1"/>
</dbReference>
<dbReference type="GO" id="GO:0031460">
    <property type="term" value="P:glycine betaine transport"/>
    <property type="evidence" value="ECO:0007669"/>
    <property type="project" value="TreeGrafter"/>
</dbReference>
<dbReference type="InterPro" id="IPR000515">
    <property type="entry name" value="MetI-like"/>
</dbReference>
<keyword evidence="4 6" id="KW-1133">Transmembrane helix</keyword>
<evidence type="ECO:0000256" key="1">
    <source>
        <dbReference type="ARBA" id="ARBA00004141"/>
    </source>
</evidence>
<dbReference type="InterPro" id="IPR051204">
    <property type="entry name" value="ABC_transp_perm/SBD"/>
</dbReference>
<feature type="transmembrane region" description="Helical" evidence="6">
    <location>
        <begin position="79"/>
        <end position="100"/>
    </location>
</feature>
<keyword evidence="3 6" id="KW-0812">Transmembrane</keyword>
<dbReference type="AlphaFoldDB" id="A0A4R9A3T2"/>
<keyword evidence="10" id="KW-1185">Reference proteome</keyword>
<dbReference type="PROSITE" id="PS50928">
    <property type="entry name" value="ABC_TM1"/>
    <property type="match status" value="1"/>
</dbReference>
<dbReference type="PANTHER" id="PTHR30177">
    <property type="entry name" value="GLYCINE BETAINE/L-PROLINE TRANSPORT SYSTEM PERMEASE PROTEIN PROW"/>
    <property type="match status" value="1"/>
</dbReference>
<feature type="compositionally biased region" description="Pro residues" evidence="7">
    <location>
        <begin position="220"/>
        <end position="229"/>
    </location>
</feature>
<protein>
    <submittedName>
        <fullName evidence="9">ABC transporter permease</fullName>
    </submittedName>
</protein>
<dbReference type="Gene3D" id="1.10.3720.10">
    <property type="entry name" value="MetI-like"/>
    <property type="match status" value="1"/>
</dbReference>
<feature type="region of interest" description="Disordered" evidence="7">
    <location>
        <begin position="220"/>
        <end position="241"/>
    </location>
</feature>
<evidence type="ECO:0000256" key="2">
    <source>
        <dbReference type="ARBA" id="ARBA00022448"/>
    </source>
</evidence>